<accession>A0A0F8Z6N0</accession>
<feature type="non-terminal residue" evidence="1">
    <location>
        <position position="33"/>
    </location>
</feature>
<protein>
    <submittedName>
        <fullName evidence="1">Uncharacterized protein</fullName>
    </submittedName>
</protein>
<sequence length="33" mass="3754">MEIETFEMVELDEKDVLIVGSQGTIAVCSKEYF</sequence>
<dbReference type="EMBL" id="LAZR01065327">
    <property type="protein sequence ID" value="KKK55781.1"/>
    <property type="molecule type" value="Genomic_DNA"/>
</dbReference>
<dbReference type="AlphaFoldDB" id="A0A0F8Z6N0"/>
<organism evidence="1">
    <name type="scientific">marine sediment metagenome</name>
    <dbReference type="NCBI Taxonomy" id="412755"/>
    <lineage>
        <taxon>unclassified sequences</taxon>
        <taxon>metagenomes</taxon>
        <taxon>ecological metagenomes</taxon>
    </lineage>
</organism>
<reference evidence="1" key="1">
    <citation type="journal article" date="2015" name="Nature">
        <title>Complex archaea that bridge the gap between prokaryotes and eukaryotes.</title>
        <authorList>
            <person name="Spang A."/>
            <person name="Saw J.H."/>
            <person name="Jorgensen S.L."/>
            <person name="Zaremba-Niedzwiedzka K."/>
            <person name="Martijn J."/>
            <person name="Lind A.E."/>
            <person name="van Eijk R."/>
            <person name="Schleper C."/>
            <person name="Guy L."/>
            <person name="Ettema T.J."/>
        </authorList>
    </citation>
    <scope>NUCLEOTIDE SEQUENCE</scope>
</reference>
<evidence type="ECO:0000313" key="1">
    <source>
        <dbReference type="EMBL" id="KKK55781.1"/>
    </source>
</evidence>
<comment type="caution">
    <text evidence="1">The sequence shown here is derived from an EMBL/GenBank/DDBJ whole genome shotgun (WGS) entry which is preliminary data.</text>
</comment>
<name>A0A0F8Z6N0_9ZZZZ</name>
<gene>
    <name evidence="1" type="ORF">LCGC14_3071130</name>
</gene>
<proteinExistence type="predicted"/>